<proteinExistence type="inferred from homology"/>
<dbReference type="PANTHER" id="PTHR11786:SF0">
    <property type="entry name" value="ARYLAMINE N-ACETYLTRANSFERASE 4-RELATED"/>
    <property type="match status" value="1"/>
</dbReference>
<dbReference type="RefSeq" id="WP_119597653.1">
    <property type="nucleotide sequence ID" value="NZ_QXQA01000001.1"/>
</dbReference>
<protein>
    <submittedName>
        <fullName evidence="2">Arylamine N-acetyltransferase</fullName>
    </submittedName>
</protein>
<evidence type="ECO:0000313" key="2">
    <source>
        <dbReference type="EMBL" id="RIX60278.1"/>
    </source>
</evidence>
<dbReference type="InterPro" id="IPR001447">
    <property type="entry name" value="Arylamine_N-AcTrfase"/>
</dbReference>
<dbReference type="Proteomes" id="UP000266482">
    <property type="component" value="Unassembled WGS sequence"/>
</dbReference>
<keyword evidence="3" id="KW-1185">Reference proteome</keyword>
<dbReference type="EMBL" id="QXQA01000001">
    <property type="protein sequence ID" value="RIX60278.1"/>
    <property type="molecule type" value="Genomic_DNA"/>
</dbReference>
<sequence length="289" mass="32979">MLTKAEIKAYLHRLGLSDIEPPTLSYLFRLHRAHVERIPWQTVDIFAGNPAPIDPRHSVQLIMSGRSGYCFHLNGAFSTLLRSLGYKVNWHRAGVQPLGESPRVNGFHLGLTVILQNDLQEEEVWIVDAGLGDMPYEPVPLSPGVYRQGAYTYGVAESEVAKRGWRLVHDPQSVFVGVDVEAAIVNDINAFVPNHEHYSKSPESPWIHTFLVRHRHESGGNELRGCIWSKREADRIQKVELQTEAEWLDALGDVFGERLVAYDKSERHAIWLKTRRLHEEWKRAREAAQ</sequence>
<dbReference type="Gene3D" id="3.30.2140.10">
    <property type="entry name" value="Arylamine N-acetyltransferase"/>
    <property type="match status" value="1"/>
</dbReference>
<reference evidence="2 3" key="1">
    <citation type="submission" date="2018-09" db="EMBL/GenBank/DDBJ databases">
        <title>Paenibacillus aracenensis nov. sp. isolated from a cave in southern Spain.</title>
        <authorList>
            <person name="Jurado V."/>
            <person name="Gutierrez-Patricio S."/>
            <person name="Gonzalez-Pimentel J.L."/>
            <person name="Miller A.Z."/>
            <person name="Laiz L."/>
            <person name="Saiz-Jimenez C."/>
        </authorList>
    </citation>
    <scope>NUCLEOTIDE SEQUENCE [LARGE SCALE GENOMIC DNA]</scope>
    <source>
        <strain evidence="2 3">DSM 22867</strain>
    </source>
</reference>
<comment type="caution">
    <text evidence="2">The sequence shown here is derived from an EMBL/GenBank/DDBJ whole genome shotgun (WGS) entry which is preliminary data.</text>
</comment>
<evidence type="ECO:0000313" key="3">
    <source>
        <dbReference type="Proteomes" id="UP000266482"/>
    </source>
</evidence>
<accession>A0A3A1VH77</accession>
<dbReference type="OrthoDB" id="7181050at2"/>
<comment type="similarity">
    <text evidence="1">Belongs to the arylamine N-acetyltransferase family.</text>
</comment>
<name>A0A3A1VH77_9BACL</name>
<dbReference type="SUPFAM" id="SSF54001">
    <property type="entry name" value="Cysteine proteinases"/>
    <property type="match status" value="1"/>
</dbReference>
<gene>
    <name evidence="2" type="ORF">D3P08_01540</name>
</gene>
<organism evidence="2 3">
    <name type="scientific">Paenibacillus nanensis</name>
    <dbReference type="NCBI Taxonomy" id="393251"/>
    <lineage>
        <taxon>Bacteria</taxon>
        <taxon>Bacillati</taxon>
        <taxon>Bacillota</taxon>
        <taxon>Bacilli</taxon>
        <taxon>Bacillales</taxon>
        <taxon>Paenibacillaceae</taxon>
        <taxon>Paenibacillus</taxon>
    </lineage>
</organism>
<dbReference type="Gene3D" id="2.40.128.150">
    <property type="entry name" value="Cysteine proteinases"/>
    <property type="match status" value="1"/>
</dbReference>
<dbReference type="GO" id="GO:0016407">
    <property type="term" value="F:acetyltransferase activity"/>
    <property type="evidence" value="ECO:0007669"/>
    <property type="project" value="InterPro"/>
</dbReference>
<dbReference type="AlphaFoldDB" id="A0A3A1VH77"/>
<dbReference type="Pfam" id="PF00797">
    <property type="entry name" value="Acetyltransf_2"/>
    <property type="match status" value="1"/>
</dbReference>
<evidence type="ECO:0000256" key="1">
    <source>
        <dbReference type="ARBA" id="ARBA00006547"/>
    </source>
</evidence>
<dbReference type="PANTHER" id="PTHR11786">
    <property type="entry name" value="N-HYDROXYARYLAMINE O-ACETYLTRANSFERASE"/>
    <property type="match status" value="1"/>
</dbReference>
<dbReference type="InterPro" id="IPR038765">
    <property type="entry name" value="Papain-like_cys_pep_sf"/>
</dbReference>
<keyword evidence="2" id="KW-0808">Transferase</keyword>